<evidence type="ECO:0000256" key="2">
    <source>
        <dbReference type="ARBA" id="ARBA00023002"/>
    </source>
</evidence>
<dbReference type="Pfam" id="PF00208">
    <property type="entry name" value="ELFV_dehydrog"/>
    <property type="match status" value="1"/>
</dbReference>
<proteinExistence type="inferred from homology"/>
<sequence length="406" mass="44737">MQNPFQNAMAQLSKAAQIKNFGDEFITRLRQPDRDIRISIPVKMDDGSLKIFEGYRVEYNNALGPYKGGIRYHPDTEINEVKALAFWMTIKCAVANIPMGGGKGGITVDPKKLSKEELERLSRGWVQKLSDILGPRKDVPAPDVNTTPEIMAWMTDEFEKITGDKTRATFTGKPIENGGSAGRGPATGLGGFYVFDSLRAQIGLPEKCKVVVQGFGNVGSNAARILAENSHIVIAVSDSKSAILKEDGLDLAKVEAHKKNTGSLRNFPGAKNITNEELLELPCDLLVPAAFENVITNANVSKIKAKAILELANGPITPEADEILFRKNIPVIPDVLANSGGVTVSYFEWKQNLKNEHWTEKEINAKLLPMMQDAAQKIFEKAKENKIYLRMGAFILALEKIKEKML</sequence>
<comment type="similarity">
    <text evidence="1 3 7">Belongs to the Glu/Leu/Phe/Val dehydrogenases family.</text>
</comment>
<dbReference type="PANTHER" id="PTHR11606">
    <property type="entry name" value="GLUTAMATE DEHYDROGENASE"/>
    <property type="match status" value="1"/>
</dbReference>
<dbReference type="Gene3D" id="3.40.50.720">
    <property type="entry name" value="NAD(P)-binding Rossmann-like Domain"/>
    <property type="match status" value="1"/>
</dbReference>
<dbReference type="InterPro" id="IPR046346">
    <property type="entry name" value="Aminoacid_DH-like_N_sf"/>
</dbReference>
<dbReference type="InterPro" id="IPR036291">
    <property type="entry name" value="NAD(P)-bd_dom_sf"/>
</dbReference>
<feature type="site" description="Important for catalysis" evidence="6">
    <location>
        <position position="143"/>
    </location>
</feature>
<feature type="binding site" evidence="5">
    <location>
        <position position="91"/>
    </location>
    <ligand>
        <name>substrate</name>
    </ligand>
</feature>
<dbReference type="SMART" id="SM00839">
    <property type="entry name" value="ELFV_dehydrog"/>
    <property type="match status" value="1"/>
</dbReference>
<accession>A0A0G0T0H6</accession>
<feature type="binding site" evidence="5">
    <location>
        <position position="67"/>
    </location>
    <ligand>
        <name>substrate</name>
    </ligand>
</feature>
<dbReference type="PRINTS" id="PR00082">
    <property type="entry name" value="GLFDHDRGNASE"/>
</dbReference>
<evidence type="ECO:0000259" key="8">
    <source>
        <dbReference type="SMART" id="SM00839"/>
    </source>
</evidence>
<evidence type="ECO:0000256" key="4">
    <source>
        <dbReference type="PIRSR" id="PIRSR000185-1"/>
    </source>
</evidence>
<organism evidence="9 10">
    <name type="scientific">Candidatus Nomurabacteria bacterium GW2011_GWB1_40_7</name>
    <dbReference type="NCBI Taxonomy" id="1618744"/>
    <lineage>
        <taxon>Bacteria</taxon>
        <taxon>Candidatus Nomuraibacteriota</taxon>
    </lineage>
</organism>
<dbReference type="PANTHER" id="PTHR11606:SF13">
    <property type="entry name" value="GLUTAMATE DEHYDROGENASE 1, MITOCHONDRIAL"/>
    <property type="match status" value="1"/>
</dbReference>
<evidence type="ECO:0000256" key="3">
    <source>
        <dbReference type="PIRNR" id="PIRNR000185"/>
    </source>
</evidence>
<dbReference type="PIRSF" id="PIRSF000185">
    <property type="entry name" value="Glu_DH"/>
    <property type="match status" value="1"/>
</dbReference>
<dbReference type="GO" id="GO:0006538">
    <property type="term" value="P:L-glutamate catabolic process"/>
    <property type="evidence" value="ECO:0007669"/>
    <property type="project" value="TreeGrafter"/>
</dbReference>
<keyword evidence="5" id="KW-0547">Nucleotide-binding</keyword>
<dbReference type="InterPro" id="IPR006097">
    <property type="entry name" value="Glu/Leu/Phe/Val/Trp_DH_dimer"/>
</dbReference>
<evidence type="ECO:0000256" key="1">
    <source>
        <dbReference type="ARBA" id="ARBA00006382"/>
    </source>
</evidence>
<evidence type="ECO:0000313" key="9">
    <source>
        <dbReference type="EMBL" id="KKR70578.1"/>
    </source>
</evidence>
<dbReference type="InterPro" id="IPR033524">
    <property type="entry name" value="Glu/Leu/Phe/Val_DH_AS"/>
</dbReference>
<dbReference type="CDD" id="cd01076">
    <property type="entry name" value="NAD_bind_1_Glu_DH"/>
    <property type="match status" value="1"/>
</dbReference>
<feature type="active site" description="Proton donor" evidence="4">
    <location>
        <position position="103"/>
    </location>
</feature>
<evidence type="ECO:0000313" key="10">
    <source>
        <dbReference type="Proteomes" id="UP000034452"/>
    </source>
</evidence>
<feature type="binding site" evidence="5">
    <location>
        <position position="345"/>
    </location>
    <ligand>
        <name>substrate</name>
    </ligand>
</feature>
<dbReference type="Pfam" id="PF02812">
    <property type="entry name" value="ELFV_dehydrog_N"/>
    <property type="match status" value="1"/>
</dbReference>
<evidence type="ECO:0000256" key="7">
    <source>
        <dbReference type="RuleBase" id="RU004417"/>
    </source>
</evidence>
<dbReference type="FunFam" id="3.40.50.10860:FF:000003">
    <property type="entry name" value="Glutamate dehydrogenase"/>
    <property type="match status" value="1"/>
</dbReference>
<dbReference type="InterPro" id="IPR014362">
    <property type="entry name" value="Glu_DH"/>
</dbReference>
<dbReference type="SUPFAM" id="SSF51735">
    <property type="entry name" value="NAD(P)-binding Rossmann-fold domains"/>
    <property type="match status" value="1"/>
</dbReference>
<dbReference type="InterPro" id="IPR033922">
    <property type="entry name" value="NAD_bind_Glu_DH"/>
</dbReference>
<keyword evidence="2 3" id="KW-0560">Oxidoreductase</keyword>
<dbReference type="GO" id="GO:0004352">
    <property type="term" value="F:glutamate dehydrogenase (NAD+) activity"/>
    <property type="evidence" value="ECO:0007669"/>
    <property type="project" value="TreeGrafter"/>
</dbReference>
<dbReference type="Proteomes" id="UP000034452">
    <property type="component" value="Unassembled WGS sequence"/>
</dbReference>
<dbReference type="InterPro" id="IPR006096">
    <property type="entry name" value="Glu/Leu/Phe/Val/Trp_DH_C"/>
</dbReference>
<dbReference type="AlphaFoldDB" id="A0A0G0T0H6"/>
<gene>
    <name evidence="9" type="ORF">UU13_C0003G0022</name>
</gene>
<evidence type="ECO:0000256" key="5">
    <source>
        <dbReference type="PIRSR" id="PIRSR000185-2"/>
    </source>
</evidence>
<name>A0A0G0T0H6_9BACT</name>
<keyword evidence="5" id="KW-0520">NAD</keyword>
<dbReference type="Gene3D" id="3.40.50.10860">
    <property type="entry name" value="Leucine Dehydrogenase, chain A, domain 1"/>
    <property type="match status" value="1"/>
</dbReference>
<reference evidence="9 10" key="1">
    <citation type="journal article" date="2015" name="Nature">
        <title>rRNA introns, odd ribosomes, and small enigmatic genomes across a large radiation of phyla.</title>
        <authorList>
            <person name="Brown C.T."/>
            <person name="Hug L.A."/>
            <person name="Thomas B.C."/>
            <person name="Sharon I."/>
            <person name="Castelle C.J."/>
            <person name="Singh A."/>
            <person name="Wilkins M.J."/>
            <person name="Williams K.H."/>
            <person name="Banfield J.F."/>
        </authorList>
    </citation>
    <scope>NUCLEOTIDE SEQUENCE [LARGE SCALE GENOMIC DNA]</scope>
</reference>
<feature type="domain" description="Glutamate/phenylalanine/leucine/valine/L-tryptophan dehydrogenase C-terminal" evidence="8">
    <location>
        <begin position="180"/>
        <end position="406"/>
    </location>
</feature>
<evidence type="ECO:0000256" key="6">
    <source>
        <dbReference type="PIRSR" id="PIRSR000185-3"/>
    </source>
</evidence>
<dbReference type="SUPFAM" id="SSF53223">
    <property type="entry name" value="Aminoacid dehydrogenase-like, N-terminal domain"/>
    <property type="match status" value="1"/>
</dbReference>
<feature type="binding site" evidence="5">
    <location>
        <position position="187"/>
    </location>
    <ligand>
        <name>NAD(+)</name>
        <dbReference type="ChEBI" id="CHEBI:57540"/>
    </ligand>
</feature>
<protein>
    <recommendedName>
        <fullName evidence="3">Glutamate dehydrogenase</fullName>
    </recommendedName>
</protein>
<dbReference type="InterPro" id="IPR006095">
    <property type="entry name" value="Glu/Leu/Phe/Val/Trp_DH"/>
</dbReference>
<dbReference type="PROSITE" id="PS00074">
    <property type="entry name" value="GLFV_DEHYDROGENASE"/>
    <property type="match status" value="1"/>
</dbReference>
<dbReference type="EMBL" id="LBZL01000003">
    <property type="protein sequence ID" value="KKR70578.1"/>
    <property type="molecule type" value="Genomic_DNA"/>
</dbReference>
<feature type="binding site" evidence="5">
    <location>
        <position position="217"/>
    </location>
    <ligand>
        <name>NAD(+)</name>
        <dbReference type="ChEBI" id="CHEBI:57540"/>
    </ligand>
</feature>
<comment type="caution">
    <text evidence="9">The sequence shown here is derived from an EMBL/GenBank/DDBJ whole genome shotgun (WGS) entry which is preliminary data.</text>
</comment>
<dbReference type="GO" id="GO:0000166">
    <property type="term" value="F:nucleotide binding"/>
    <property type="evidence" value="ECO:0007669"/>
    <property type="project" value="UniProtKB-KW"/>
</dbReference>